<accession>F2PN51</accession>
<protein>
    <submittedName>
        <fullName evidence="1">Uncharacterized protein</fullName>
    </submittedName>
</protein>
<gene>
    <name evidence="1" type="ORF">TEQG_02353</name>
</gene>
<sequence>MEPGYSISCKRSAEGTSKALPHPLDVSIAGPWEIGLGRPERCLLACWEDQTRLAGGTCVSGFSGPNHYEIVRCCSISVLVAYSALFILIIEGMEGGQDQRIRLKAAAPSLANEPYQRRRRISTQQRMGFPGSPGAGGGCDPRIHVQSHRPAGLTSISNPSFLLYSIDTGGGEAGDRARLALCLSASSIATVSAVCLSVCRPPACLLSSVNK</sequence>
<dbReference type="HOGENOM" id="CLU_1305664_0_0_1"/>
<keyword evidence="2" id="KW-1185">Reference proteome</keyword>
<evidence type="ECO:0000313" key="2">
    <source>
        <dbReference type="Proteomes" id="UP000009169"/>
    </source>
</evidence>
<organism evidence="1 2">
    <name type="scientific">Trichophyton equinum (strain ATCC MYA-4606 / CBS 127.97)</name>
    <name type="common">Horse ringworm fungus</name>
    <dbReference type="NCBI Taxonomy" id="559882"/>
    <lineage>
        <taxon>Eukaryota</taxon>
        <taxon>Fungi</taxon>
        <taxon>Dikarya</taxon>
        <taxon>Ascomycota</taxon>
        <taxon>Pezizomycotina</taxon>
        <taxon>Eurotiomycetes</taxon>
        <taxon>Eurotiomycetidae</taxon>
        <taxon>Onygenales</taxon>
        <taxon>Arthrodermataceae</taxon>
        <taxon>Trichophyton</taxon>
    </lineage>
</organism>
<evidence type="ECO:0000313" key="1">
    <source>
        <dbReference type="EMBL" id="EGE03319.1"/>
    </source>
</evidence>
<dbReference type="AlphaFoldDB" id="F2PN51"/>
<dbReference type="Proteomes" id="UP000009169">
    <property type="component" value="Unassembled WGS sequence"/>
</dbReference>
<dbReference type="VEuPathDB" id="FungiDB:TEQG_02353"/>
<name>F2PN51_TRIEC</name>
<dbReference type="EMBL" id="DS995726">
    <property type="protein sequence ID" value="EGE03319.1"/>
    <property type="molecule type" value="Genomic_DNA"/>
</dbReference>
<reference evidence="2" key="1">
    <citation type="journal article" date="2012" name="MBio">
        <title>Comparative genome analysis of Trichophyton rubrum and related dermatophytes reveals candidate genes involved in infection.</title>
        <authorList>
            <person name="Martinez D.A."/>
            <person name="Oliver B.G."/>
            <person name="Graeser Y."/>
            <person name="Goldberg J.M."/>
            <person name="Li W."/>
            <person name="Martinez-Rossi N.M."/>
            <person name="Monod M."/>
            <person name="Shelest E."/>
            <person name="Barton R.C."/>
            <person name="Birch E."/>
            <person name="Brakhage A.A."/>
            <person name="Chen Z."/>
            <person name="Gurr S.J."/>
            <person name="Heiman D."/>
            <person name="Heitman J."/>
            <person name="Kosti I."/>
            <person name="Rossi A."/>
            <person name="Saif S."/>
            <person name="Samalova M."/>
            <person name="Saunders C.W."/>
            <person name="Shea T."/>
            <person name="Summerbell R.C."/>
            <person name="Xu J."/>
            <person name="Young S."/>
            <person name="Zeng Q."/>
            <person name="Birren B.W."/>
            <person name="Cuomo C.A."/>
            <person name="White T.C."/>
        </authorList>
    </citation>
    <scope>NUCLEOTIDE SEQUENCE [LARGE SCALE GENOMIC DNA]</scope>
    <source>
        <strain evidence="2">ATCC MYA-4606 / CBS 127.97</strain>
    </source>
</reference>
<proteinExistence type="predicted"/>